<name>A0A3P7JLV2_STRVU</name>
<gene>
    <name evidence="1" type="ORF">SVUK_LOCUS12145</name>
</gene>
<dbReference type="EMBL" id="UYYB01098537">
    <property type="protein sequence ID" value="VDM77147.1"/>
    <property type="molecule type" value="Genomic_DNA"/>
</dbReference>
<keyword evidence="2" id="KW-1185">Reference proteome</keyword>
<reference evidence="1 2" key="1">
    <citation type="submission" date="2018-11" db="EMBL/GenBank/DDBJ databases">
        <authorList>
            <consortium name="Pathogen Informatics"/>
        </authorList>
    </citation>
    <scope>NUCLEOTIDE SEQUENCE [LARGE SCALE GENOMIC DNA]</scope>
</reference>
<evidence type="ECO:0000313" key="1">
    <source>
        <dbReference type="EMBL" id="VDM77147.1"/>
    </source>
</evidence>
<dbReference type="Proteomes" id="UP000270094">
    <property type="component" value="Unassembled WGS sequence"/>
</dbReference>
<organism evidence="1 2">
    <name type="scientific">Strongylus vulgaris</name>
    <name type="common">Blood worm</name>
    <dbReference type="NCBI Taxonomy" id="40348"/>
    <lineage>
        <taxon>Eukaryota</taxon>
        <taxon>Metazoa</taxon>
        <taxon>Ecdysozoa</taxon>
        <taxon>Nematoda</taxon>
        <taxon>Chromadorea</taxon>
        <taxon>Rhabditida</taxon>
        <taxon>Rhabditina</taxon>
        <taxon>Rhabditomorpha</taxon>
        <taxon>Strongyloidea</taxon>
        <taxon>Strongylidae</taxon>
        <taxon>Strongylus</taxon>
    </lineage>
</organism>
<sequence>MTESLRQNHAKLLVDFFKAAGIYYFVMVDCNFPDGFNDSLLEDEFICTDTIEAVTITDMTESLRQNHATFSSLAEVHVEGYSAVREPIIDYEAGIERGTMSGRNTFSSKSLD</sequence>
<protein>
    <submittedName>
        <fullName evidence="1">Uncharacterized protein</fullName>
    </submittedName>
</protein>
<proteinExistence type="predicted"/>
<dbReference type="AlphaFoldDB" id="A0A3P7JLV2"/>
<accession>A0A3P7JLV2</accession>
<evidence type="ECO:0000313" key="2">
    <source>
        <dbReference type="Proteomes" id="UP000270094"/>
    </source>
</evidence>